<comment type="caution">
    <text evidence="5">The sequence shown here is derived from an EMBL/GenBank/DDBJ whole genome shotgun (WGS) entry which is preliminary data.</text>
</comment>
<dbReference type="NCBIfam" id="NF038402">
    <property type="entry name" value="TroA_like"/>
    <property type="match status" value="1"/>
</dbReference>
<accession>A0ABX0XTC6</accession>
<feature type="signal peptide" evidence="3">
    <location>
        <begin position="1"/>
        <end position="22"/>
    </location>
</feature>
<dbReference type="Pfam" id="PF01497">
    <property type="entry name" value="Peripla_BP_2"/>
    <property type="match status" value="1"/>
</dbReference>
<dbReference type="SUPFAM" id="SSF53807">
    <property type="entry name" value="Helical backbone' metal receptor"/>
    <property type="match status" value="1"/>
</dbReference>
<gene>
    <name evidence="5" type="ORF">HC031_02985</name>
</gene>
<sequence>MHRRTSLIAIVTAAALALTACGGSQPKTTPKAAEPKVARIVSLSPTATEMLYAIGAGKQVVAVDDQSDYPAGVPKTDLSGLKPNAEAIASRNPDLVVVSDDTDKIVEQLKQLKIDVYVAPAAKTLDDTYAQLTELGRQTGHASEAAKTVTGMKNDVATIAKSLPQRSKKLTYYWELDPTYYSATSRTFMGSVLGLAGLTSIADSAGDDYPQLSAEAIVKANPDLIFLADTKCCQQSTATVQARPGWAEIAAVKNGRVYGLDDSVASRWGPRTVDLLRDVADAVAKVPAA</sequence>
<dbReference type="RefSeq" id="WP_167923610.1">
    <property type="nucleotide sequence ID" value="NZ_JAATVY010000002.1"/>
</dbReference>
<evidence type="ECO:0000313" key="5">
    <source>
        <dbReference type="EMBL" id="NJC68695.1"/>
    </source>
</evidence>
<protein>
    <submittedName>
        <fullName evidence="5">ABC transporter substrate-binding protein</fullName>
    </submittedName>
</protein>
<dbReference type="Proteomes" id="UP000722989">
    <property type="component" value="Unassembled WGS sequence"/>
</dbReference>
<keyword evidence="2 3" id="KW-0732">Signal</keyword>
<evidence type="ECO:0000259" key="4">
    <source>
        <dbReference type="PROSITE" id="PS50983"/>
    </source>
</evidence>
<evidence type="ECO:0000313" key="6">
    <source>
        <dbReference type="Proteomes" id="UP000722989"/>
    </source>
</evidence>
<dbReference type="PROSITE" id="PS50983">
    <property type="entry name" value="FE_B12_PBP"/>
    <property type="match status" value="1"/>
</dbReference>
<organism evidence="5 6">
    <name type="scientific">Planosporangium thailandense</name>
    <dbReference type="NCBI Taxonomy" id="765197"/>
    <lineage>
        <taxon>Bacteria</taxon>
        <taxon>Bacillati</taxon>
        <taxon>Actinomycetota</taxon>
        <taxon>Actinomycetes</taxon>
        <taxon>Micromonosporales</taxon>
        <taxon>Micromonosporaceae</taxon>
        <taxon>Planosporangium</taxon>
    </lineage>
</organism>
<dbReference type="PANTHER" id="PTHR30535:SF34">
    <property type="entry name" value="MOLYBDATE-BINDING PROTEIN MOLA"/>
    <property type="match status" value="1"/>
</dbReference>
<proteinExistence type="inferred from homology"/>
<comment type="similarity">
    <text evidence="1">Belongs to the bacterial solute-binding protein 8 family.</text>
</comment>
<reference evidence="5 6" key="1">
    <citation type="submission" date="2020-03" db="EMBL/GenBank/DDBJ databases">
        <title>WGS of the type strain of Planosporangium spp.</title>
        <authorList>
            <person name="Thawai C."/>
        </authorList>
    </citation>
    <scope>NUCLEOTIDE SEQUENCE [LARGE SCALE GENOMIC DNA]</scope>
    <source>
        <strain evidence="5 6">TBRC 5610</strain>
    </source>
</reference>
<dbReference type="EMBL" id="JAATVY010000002">
    <property type="protein sequence ID" value="NJC68695.1"/>
    <property type="molecule type" value="Genomic_DNA"/>
</dbReference>
<evidence type="ECO:0000256" key="2">
    <source>
        <dbReference type="ARBA" id="ARBA00022729"/>
    </source>
</evidence>
<dbReference type="Gene3D" id="3.40.50.1980">
    <property type="entry name" value="Nitrogenase molybdenum iron protein domain"/>
    <property type="match status" value="2"/>
</dbReference>
<dbReference type="PROSITE" id="PS51257">
    <property type="entry name" value="PROKAR_LIPOPROTEIN"/>
    <property type="match status" value="1"/>
</dbReference>
<dbReference type="PANTHER" id="PTHR30535">
    <property type="entry name" value="VITAMIN B12-BINDING PROTEIN"/>
    <property type="match status" value="1"/>
</dbReference>
<evidence type="ECO:0000256" key="3">
    <source>
        <dbReference type="SAM" id="SignalP"/>
    </source>
</evidence>
<dbReference type="InterPro" id="IPR054828">
    <property type="entry name" value="Vit_B12_bind_prot"/>
</dbReference>
<name>A0ABX0XTC6_9ACTN</name>
<feature type="domain" description="Fe/B12 periplasmic-binding" evidence="4">
    <location>
        <begin position="39"/>
        <end position="287"/>
    </location>
</feature>
<keyword evidence="6" id="KW-1185">Reference proteome</keyword>
<dbReference type="CDD" id="cd01143">
    <property type="entry name" value="YvrC"/>
    <property type="match status" value="1"/>
</dbReference>
<dbReference type="InterPro" id="IPR050902">
    <property type="entry name" value="ABC_Transporter_SBP"/>
</dbReference>
<evidence type="ECO:0000256" key="1">
    <source>
        <dbReference type="ARBA" id="ARBA00008814"/>
    </source>
</evidence>
<feature type="chain" id="PRO_5045696527" evidence="3">
    <location>
        <begin position="23"/>
        <end position="289"/>
    </location>
</feature>
<dbReference type="InterPro" id="IPR002491">
    <property type="entry name" value="ABC_transptr_periplasmic_BD"/>
</dbReference>